<proteinExistence type="inferred from homology"/>
<gene>
    <name evidence="6" type="ORF">HB811_07730</name>
    <name evidence="7" type="ORF">HCB25_04165</name>
</gene>
<feature type="coiled-coil region" evidence="5">
    <location>
        <begin position="15"/>
        <end position="45"/>
    </location>
</feature>
<dbReference type="AlphaFoldDB" id="A0A841W0N4"/>
<reference evidence="8 9" key="1">
    <citation type="submission" date="2020-03" db="EMBL/GenBank/DDBJ databases">
        <title>Soil Listeria distribution.</title>
        <authorList>
            <person name="Liao J."/>
            <person name="Wiedmann M."/>
        </authorList>
    </citation>
    <scope>NUCLEOTIDE SEQUENCE [LARGE SCALE GENOMIC DNA]</scope>
    <source>
        <strain evidence="7 9">FSL L7-0153</strain>
        <strain evidence="6 8">FSL L7-1816</strain>
    </source>
</reference>
<accession>A0A841W0N4</accession>
<dbReference type="EMBL" id="JAARYY010000002">
    <property type="protein sequence ID" value="MBC2243251.1"/>
    <property type="molecule type" value="Genomic_DNA"/>
</dbReference>
<dbReference type="Pfam" id="PF26323">
    <property type="entry name" value="EsxC"/>
    <property type="match status" value="1"/>
</dbReference>
<dbReference type="Proteomes" id="UP000550367">
    <property type="component" value="Unassembled WGS sequence"/>
</dbReference>
<evidence type="ECO:0000313" key="6">
    <source>
        <dbReference type="EMBL" id="MBC1316658.1"/>
    </source>
</evidence>
<comment type="similarity">
    <text evidence="4">Belongs to the EsxC family.</text>
</comment>
<dbReference type="RefSeq" id="WP_185352308.1">
    <property type="nucleotide sequence ID" value="NZ_JAARNA010000002.1"/>
</dbReference>
<protein>
    <submittedName>
        <fullName evidence="6">Chorismate synthase</fullName>
    </submittedName>
</protein>
<evidence type="ECO:0000256" key="3">
    <source>
        <dbReference type="ARBA" id="ARBA00023026"/>
    </source>
</evidence>
<keyword evidence="2" id="KW-0964">Secreted</keyword>
<comment type="caution">
    <text evidence="6">The sequence shown here is derived from an EMBL/GenBank/DDBJ whole genome shotgun (WGS) entry which is preliminary data.</text>
</comment>
<dbReference type="InterPro" id="IPR058928">
    <property type="entry name" value="EsxC"/>
</dbReference>
<evidence type="ECO:0000256" key="2">
    <source>
        <dbReference type="ARBA" id="ARBA00022525"/>
    </source>
</evidence>
<evidence type="ECO:0000256" key="1">
    <source>
        <dbReference type="ARBA" id="ARBA00004613"/>
    </source>
</evidence>
<dbReference type="EMBL" id="JAAROV010000002">
    <property type="protein sequence ID" value="MBC1316658.1"/>
    <property type="molecule type" value="Genomic_DNA"/>
</dbReference>
<evidence type="ECO:0000313" key="8">
    <source>
        <dbReference type="Proteomes" id="UP000543379"/>
    </source>
</evidence>
<evidence type="ECO:0000313" key="7">
    <source>
        <dbReference type="EMBL" id="MBC2243251.1"/>
    </source>
</evidence>
<keyword evidence="5" id="KW-0175">Coiled coil</keyword>
<dbReference type="Proteomes" id="UP000543379">
    <property type="component" value="Unassembled WGS sequence"/>
</dbReference>
<evidence type="ECO:0000313" key="9">
    <source>
        <dbReference type="Proteomes" id="UP000550367"/>
    </source>
</evidence>
<organism evidence="6 8">
    <name type="scientific">Listeria booriae</name>
    <dbReference type="NCBI Taxonomy" id="1552123"/>
    <lineage>
        <taxon>Bacteria</taxon>
        <taxon>Bacillati</taxon>
        <taxon>Bacillota</taxon>
        <taxon>Bacilli</taxon>
        <taxon>Bacillales</taxon>
        <taxon>Listeriaceae</taxon>
        <taxon>Listeria</taxon>
    </lineage>
</organism>
<sequence length="117" mass="13531">MARFGIGDLTIDIGSSELEKKRDDYDRLHDRLKDAITEHDKLIREARSSLSSYRSAHPDFDNNVIPSKHFNSKREELTTKLEGYINDASDKRSRLTAARDKAYERYVHYRDAAAKEG</sequence>
<name>A0A841W0N4_9LIST</name>
<evidence type="ECO:0000256" key="5">
    <source>
        <dbReference type="SAM" id="Coils"/>
    </source>
</evidence>
<keyword evidence="3" id="KW-0843">Virulence</keyword>
<evidence type="ECO:0000256" key="4">
    <source>
        <dbReference type="ARBA" id="ARBA00093779"/>
    </source>
</evidence>
<comment type="subcellular location">
    <subcellularLocation>
        <location evidence="1">Secreted</location>
    </subcellularLocation>
</comment>